<feature type="domain" description="DUF3376" evidence="1">
    <location>
        <begin position="14"/>
        <end position="185"/>
    </location>
</feature>
<evidence type="ECO:0000313" key="3">
    <source>
        <dbReference type="Proteomes" id="UP000516380"/>
    </source>
</evidence>
<organism evidence="2 3">
    <name type="scientific">Mycobacterium kansasii</name>
    <dbReference type="NCBI Taxonomy" id="1768"/>
    <lineage>
        <taxon>Bacteria</taxon>
        <taxon>Bacillati</taxon>
        <taxon>Actinomycetota</taxon>
        <taxon>Actinomycetes</taxon>
        <taxon>Mycobacteriales</taxon>
        <taxon>Mycobacteriaceae</taxon>
        <taxon>Mycobacterium</taxon>
    </lineage>
</organism>
<dbReference type="Pfam" id="PF11856">
    <property type="entry name" value="DUF3376"/>
    <property type="match status" value="1"/>
</dbReference>
<accession>A0A7G1I2C8</accession>
<evidence type="ECO:0000313" key="2">
    <source>
        <dbReference type="EMBL" id="BCI85227.1"/>
    </source>
</evidence>
<keyword evidence="3" id="KW-1185">Reference proteome</keyword>
<proteinExistence type="predicted"/>
<dbReference type="Proteomes" id="UP000516380">
    <property type="component" value="Chromosome"/>
</dbReference>
<sequence>MFDLAATQRAMLPADSGIEQPVELVQVSADTRSLLAPDCRSAQQKLTGMQFHQFGAFYKRSWRINDWMWGRLDGAGWLVHVLLNPRRVHWIAQTRVGTPGPESRSQWFLRQLKALGAAEFPRSGYRLPTFGGGPDQLLTETMVLDELAFLDDPTMPLPTSIPLTALWLAQSWHRRILDEELDTLADTVIDPQPGQRPDWSPTTSRSWAKKVLAATPGTPNTLY</sequence>
<dbReference type="AlphaFoldDB" id="A0A7G1I2C8"/>
<dbReference type="EMBL" id="AP023343">
    <property type="protein sequence ID" value="BCI85227.1"/>
    <property type="molecule type" value="Genomic_DNA"/>
</dbReference>
<evidence type="ECO:0000259" key="1">
    <source>
        <dbReference type="Pfam" id="PF11856"/>
    </source>
</evidence>
<name>A0A7G1I2C8_MYCKA</name>
<protein>
    <recommendedName>
        <fullName evidence="1">DUF3376 domain-containing protein</fullName>
    </recommendedName>
</protein>
<reference evidence="2 3" key="1">
    <citation type="submission" date="2020-07" db="EMBL/GenBank/DDBJ databases">
        <title>Mycobacterium kansasii (former subtype) with zoonotic potential isolated from diseased indoor pet cat, Japan.</title>
        <authorList>
            <person name="Fukano H."/>
            <person name="Terazono T."/>
            <person name="Hoshino Y."/>
        </authorList>
    </citation>
    <scope>NUCLEOTIDE SEQUENCE [LARGE SCALE GENOMIC DNA]</scope>
    <source>
        <strain evidence="2 3">Kuro-I</strain>
    </source>
</reference>
<gene>
    <name evidence="2" type="ORF">NIIDMKKI_04330</name>
</gene>
<dbReference type="InterPro" id="IPR024282">
    <property type="entry name" value="DUF3376"/>
</dbReference>